<evidence type="ECO:0000313" key="2">
    <source>
        <dbReference type="EMBL" id="OGY12052.1"/>
    </source>
</evidence>
<dbReference type="Pfam" id="PF00581">
    <property type="entry name" value="Rhodanese"/>
    <property type="match status" value="1"/>
</dbReference>
<dbReference type="InterPro" id="IPR001763">
    <property type="entry name" value="Rhodanese-like_dom"/>
</dbReference>
<dbReference type="EMBL" id="MHCA01000027">
    <property type="protein sequence ID" value="OGY12052.1"/>
    <property type="molecule type" value="Genomic_DNA"/>
</dbReference>
<dbReference type="CDD" id="cd00158">
    <property type="entry name" value="RHOD"/>
    <property type="match status" value="1"/>
</dbReference>
<dbReference type="AlphaFoldDB" id="A0A1G1VA25"/>
<dbReference type="Proteomes" id="UP000178272">
    <property type="component" value="Unassembled WGS sequence"/>
</dbReference>
<dbReference type="SMART" id="SM00450">
    <property type="entry name" value="RHOD"/>
    <property type="match status" value="1"/>
</dbReference>
<protein>
    <recommendedName>
        <fullName evidence="1">Rhodanese domain-containing protein</fullName>
    </recommendedName>
</protein>
<feature type="domain" description="Rhodanese" evidence="1">
    <location>
        <begin position="67"/>
        <end position="169"/>
    </location>
</feature>
<dbReference type="Gene3D" id="3.40.250.10">
    <property type="entry name" value="Rhodanese-like domain"/>
    <property type="match status" value="1"/>
</dbReference>
<dbReference type="PROSITE" id="PS50206">
    <property type="entry name" value="RHODANESE_3"/>
    <property type="match status" value="1"/>
</dbReference>
<sequence length="208" mass="23448">MSNGVNQLVIKTILISSIVGALVGSSATLLLQKDENPTKNDLIKEFYEVENAVHVSPHSLRKKMSKGEVDYVLVDLRSQQEYEKEHIVTAVNVPAYKDPDTSAYDEKERIVGQFQELIKNNPGKDIIVYCYSTPCMTGRKIGKMLTEYGVYVQHLGIGWNEWRYYWNLWNHDGEAASKVEDYVVSGKEPGEPKVQELPTPCGEGEFGC</sequence>
<accession>A0A1G1VA25</accession>
<comment type="caution">
    <text evidence="2">The sequence shown here is derived from an EMBL/GenBank/DDBJ whole genome shotgun (WGS) entry which is preliminary data.</text>
</comment>
<dbReference type="InterPro" id="IPR036873">
    <property type="entry name" value="Rhodanese-like_dom_sf"/>
</dbReference>
<proteinExistence type="predicted"/>
<evidence type="ECO:0000259" key="1">
    <source>
        <dbReference type="PROSITE" id="PS50206"/>
    </source>
</evidence>
<dbReference type="SUPFAM" id="SSF52821">
    <property type="entry name" value="Rhodanese/Cell cycle control phosphatase"/>
    <property type="match status" value="1"/>
</dbReference>
<organism evidence="2 3">
    <name type="scientific">Candidatus Blackburnbacteria bacterium RIFCSPHIGHO2_12_FULL_41_13b</name>
    <dbReference type="NCBI Taxonomy" id="1797517"/>
    <lineage>
        <taxon>Bacteria</taxon>
        <taxon>Candidatus Blackburniibacteriota</taxon>
    </lineage>
</organism>
<reference evidence="2 3" key="1">
    <citation type="journal article" date="2016" name="Nat. Commun.">
        <title>Thousands of microbial genomes shed light on interconnected biogeochemical processes in an aquifer system.</title>
        <authorList>
            <person name="Anantharaman K."/>
            <person name="Brown C.T."/>
            <person name="Hug L.A."/>
            <person name="Sharon I."/>
            <person name="Castelle C.J."/>
            <person name="Probst A.J."/>
            <person name="Thomas B.C."/>
            <person name="Singh A."/>
            <person name="Wilkins M.J."/>
            <person name="Karaoz U."/>
            <person name="Brodie E.L."/>
            <person name="Williams K.H."/>
            <person name="Hubbard S.S."/>
            <person name="Banfield J.F."/>
        </authorList>
    </citation>
    <scope>NUCLEOTIDE SEQUENCE [LARGE SCALE GENOMIC DNA]</scope>
</reference>
<evidence type="ECO:0000313" key="3">
    <source>
        <dbReference type="Proteomes" id="UP000178272"/>
    </source>
</evidence>
<gene>
    <name evidence="2" type="ORF">A3F61_03375</name>
</gene>
<name>A0A1G1VA25_9BACT</name>
<dbReference type="STRING" id="1797517.A3F61_03375"/>